<dbReference type="AlphaFoldDB" id="A0A7G9WAU8"/>
<dbReference type="EMBL" id="CP058559">
    <property type="protein sequence ID" value="QNO15810.1"/>
    <property type="molecule type" value="Genomic_DNA"/>
</dbReference>
<reference evidence="1 2" key="1">
    <citation type="submission" date="2020-07" db="EMBL/GenBank/DDBJ databases">
        <title>Alkalicella. sp. LB2 genome.</title>
        <authorList>
            <person name="Postec A."/>
            <person name="Quemeneur M."/>
        </authorList>
    </citation>
    <scope>NUCLEOTIDE SEQUENCE [LARGE SCALE GENOMIC DNA]</scope>
    <source>
        <strain evidence="1 2">LB2</strain>
    </source>
</reference>
<dbReference type="KEGG" id="acae:HYG86_14070"/>
<dbReference type="RefSeq" id="WP_213166214.1">
    <property type="nucleotide sequence ID" value="NZ_CP058559.1"/>
</dbReference>
<sequence>MKSKIILPILIIGLTAIIVLLALGGQSKETGPDFTRDDELRAAIIGYIELQYSGNWHEFAELVTSIHTILNDTLGWQGIPNITVLNKVSKLIDDLEPLIDNIGYEPLAEDLNELVAIVRRLPAKERTQSWLDAHRIIHDLDYFVINPDRPAQVRDYWGVTKTIPALRESSGGQH</sequence>
<keyword evidence="2" id="KW-1185">Reference proteome</keyword>
<name>A0A7G9WAU8_ALKCA</name>
<evidence type="ECO:0000313" key="2">
    <source>
        <dbReference type="Proteomes" id="UP000516160"/>
    </source>
</evidence>
<gene>
    <name evidence="1" type="ORF">HYG86_14070</name>
</gene>
<protein>
    <submittedName>
        <fullName evidence="1">Uncharacterized protein</fullName>
    </submittedName>
</protein>
<evidence type="ECO:0000313" key="1">
    <source>
        <dbReference type="EMBL" id="QNO15810.1"/>
    </source>
</evidence>
<organism evidence="1 2">
    <name type="scientific">Alkalicella caledoniensis</name>
    <dbReference type="NCBI Taxonomy" id="2731377"/>
    <lineage>
        <taxon>Bacteria</taxon>
        <taxon>Bacillati</taxon>
        <taxon>Bacillota</taxon>
        <taxon>Clostridia</taxon>
        <taxon>Eubacteriales</taxon>
        <taxon>Proteinivoracaceae</taxon>
        <taxon>Alkalicella</taxon>
    </lineage>
</organism>
<proteinExistence type="predicted"/>
<dbReference type="Proteomes" id="UP000516160">
    <property type="component" value="Chromosome"/>
</dbReference>
<accession>A0A7G9WAU8</accession>